<keyword evidence="3" id="KW-0808">Transferase</keyword>
<feature type="domain" description="Methyltransferase" evidence="2">
    <location>
        <begin position="129"/>
        <end position="201"/>
    </location>
</feature>
<dbReference type="InterPro" id="IPR050320">
    <property type="entry name" value="N5-glutamine_MTase"/>
</dbReference>
<keyword evidence="3" id="KW-0489">Methyltransferase</keyword>
<dbReference type="GO" id="GO:0008168">
    <property type="term" value="F:methyltransferase activity"/>
    <property type="evidence" value="ECO:0007669"/>
    <property type="project" value="UniProtKB-KW"/>
</dbReference>
<proteinExistence type="predicted"/>
<feature type="region of interest" description="Disordered" evidence="1">
    <location>
        <begin position="16"/>
        <end position="40"/>
    </location>
</feature>
<dbReference type="GO" id="GO:0032259">
    <property type="term" value="P:methylation"/>
    <property type="evidence" value="ECO:0007669"/>
    <property type="project" value="UniProtKB-KW"/>
</dbReference>
<dbReference type="InterPro" id="IPR041698">
    <property type="entry name" value="Methyltransf_25"/>
</dbReference>
<gene>
    <name evidence="3" type="ORF">R1Y80_25935</name>
</gene>
<dbReference type="Pfam" id="PF13649">
    <property type="entry name" value="Methyltransf_25"/>
    <property type="match status" value="1"/>
</dbReference>
<dbReference type="AlphaFoldDB" id="A0AAU8KKC2"/>
<evidence type="ECO:0000313" key="3">
    <source>
        <dbReference type="EMBL" id="XCN16857.1"/>
    </source>
</evidence>
<evidence type="ECO:0000259" key="2">
    <source>
        <dbReference type="Pfam" id="PF13649"/>
    </source>
</evidence>
<sequence>MSAVPVASVVSAPRAVVPAPAGPGPTPAPGAPREAEAQADAHQVRSFTRSLNRSRQSLTRADRPRTFVLGGREWDLLDEVFAPVYSPSTGVGLDFLGLNDPRPADTGSREAAVTTAFAPDVSGRRGSFLEIGCGTGVIAVTAALADHGPVVACDISPQAVENTVRNAERHGVQDRLRAVCGDLFGGLDDGERFDTVFWSSNYVLGPADYVYESVHERAYVDTGYQAHRRYLEEAPRRTTASGAALLHFSSRGDVALLHRIAAESGRELRTLAACLVQEGEYGNDLVEHLLFQILPAPRSRRA</sequence>
<dbReference type="InterPro" id="IPR029063">
    <property type="entry name" value="SAM-dependent_MTases_sf"/>
</dbReference>
<dbReference type="PANTHER" id="PTHR18895">
    <property type="entry name" value="HEMK METHYLTRANSFERASE"/>
    <property type="match status" value="1"/>
</dbReference>
<protein>
    <submittedName>
        <fullName evidence="3">Methyltransferase domain-containing protein</fullName>
    </submittedName>
</protein>
<organism evidence="3">
    <name type="scientific">Streptomyces sp. JL1001</name>
    <dbReference type="NCBI Taxonomy" id="3078227"/>
    <lineage>
        <taxon>Bacteria</taxon>
        <taxon>Bacillati</taxon>
        <taxon>Actinomycetota</taxon>
        <taxon>Actinomycetes</taxon>
        <taxon>Kitasatosporales</taxon>
        <taxon>Streptomycetaceae</taxon>
        <taxon>Streptomyces</taxon>
    </lineage>
</organism>
<name>A0AAU8KKC2_9ACTN</name>
<feature type="compositionally biased region" description="Pro residues" evidence="1">
    <location>
        <begin position="20"/>
        <end position="30"/>
    </location>
</feature>
<dbReference type="SUPFAM" id="SSF53335">
    <property type="entry name" value="S-adenosyl-L-methionine-dependent methyltransferases"/>
    <property type="match status" value="1"/>
</dbReference>
<dbReference type="RefSeq" id="WP_354598023.1">
    <property type="nucleotide sequence ID" value="NZ_CP136798.1"/>
</dbReference>
<evidence type="ECO:0000256" key="1">
    <source>
        <dbReference type="SAM" id="MobiDB-lite"/>
    </source>
</evidence>
<dbReference type="Gene3D" id="3.40.50.150">
    <property type="entry name" value="Vaccinia Virus protein VP39"/>
    <property type="match status" value="1"/>
</dbReference>
<accession>A0AAU8KKC2</accession>
<reference evidence="3" key="1">
    <citation type="submission" date="2023-10" db="EMBL/GenBank/DDBJ databases">
        <title>Complete genome sequence of Streptomyces sp. JL1001.</title>
        <authorList>
            <person name="Jiang L."/>
        </authorList>
    </citation>
    <scope>NUCLEOTIDE SEQUENCE</scope>
    <source>
        <strain evidence="3">JL1001</strain>
    </source>
</reference>
<dbReference type="EMBL" id="CP136798">
    <property type="protein sequence ID" value="XCN16857.1"/>
    <property type="molecule type" value="Genomic_DNA"/>
</dbReference>
<dbReference type="PANTHER" id="PTHR18895:SF74">
    <property type="entry name" value="MTRF1L RELEASE FACTOR GLUTAMINE METHYLTRANSFERASE"/>
    <property type="match status" value="1"/>
</dbReference>
<dbReference type="CDD" id="cd02440">
    <property type="entry name" value="AdoMet_MTases"/>
    <property type="match status" value="1"/>
</dbReference>